<keyword evidence="7 8" id="KW-0066">ATP synthesis</keyword>
<sequence>MDTFPLEIISPEGTKYKDVAERITVNTRSGQLTILPKHVPLFTILEPGELIIHTQNHEEYYSIGGGFLEVSSQKVLVLADKAVHAQEIDEQKVLEAQKRAEEILKEKPKGEIHINAKAAFRRSLIDLKIAKRRKHKLTV</sequence>
<dbReference type="InterPro" id="IPR036771">
    <property type="entry name" value="ATPsynth_dsu/esu_N"/>
</dbReference>
<reference evidence="11 12" key="1">
    <citation type="journal article" date="2015" name="Nature">
        <title>rRNA introns, odd ribosomes, and small enigmatic genomes across a large radiation of phyla.</title>
        <authorList>
            <person name="Brown C.T."/>
            <person name="Hug L.A."/>
            <person name="Thomas B.C."/>
            <person name="Sharon I."/>
            <person name="Castelle C.J."/>
            <person name="Singh A."/>
            <person name="Wilkins M.J."/>
            <person name="Williams K.H."/>
            <person name="Banfield J.F."/>
        </authorList>
    </citation>
    <scope>NUCLEOTIDE SEQUENCE [LARGE SCALE GENOMIC DNA]</scope>
</reference>
<keyword evidence="8" id="KW-0375">Hydrogen ion transport</keyword>
<dbReference type="InterPro" id="IPR001469">
    <property type="entry name" value="ATP_synth_F1_dsu/esu"/>
</dbReference>
<keyword evidence="5 8" id="KW-0472">Membrane</keyword>
<dbReference type="Proteomes" id="UP000034581">
    <property type="component" value="Unassembled WGS sequence"/>
</dbReference>
<dbReference type="Gene3D" id="2.60.15.10">
    <property type="entry name" value="F0F1 ATP synthase delta/epsilon subunit, N-terminal"/>
    <property type="match status" value="1"/>
</dbReference>
<dbReference type="GO" id="GO:0005886">
    <property type="term" value="C:plasma membrane"/>
    <property type="evidence" value="ECO:0007669"/>
    <property type="project" value="UniProtKB-SubCell"/>
</dbReference>
<dbReference type="InterPro" id="IPR036794">
    <property type="entry name" value="ATP_F1_dsu/esu_C_sf"/>
</dbReference>
<dbReference type="GO" id="GO:0045259">
    <property type="term" value="C:proton-transporting ATP synthase complex"/>
    <property type="evidence" value="ECO:0007669"/>
    <property type="project" value="UniProtKB-KW"/>
</dbReference>
<evidence type="ECO:0000313" key="12">
    <source>
        <dbReference type="Proteomes" id="UP000034581"/>
    </source>
</evidence>
<dbReference type="HAMAP" id="MF_00530">
    <property type="entry name" value="ATP_synth_epsil_bac"/>
    <property type="match status" value="1"/>
</dbReference>
<evidence type="ECO:0000256" key="8">
    <source>
        <dbReference type="HAMAP-Rule" id="MF_00530"/>
    </source>
</evidence>
<dbReference type="PANTHER" id="PTHR13822">
    <property type="entry name" value="ATP SYNTHASE DELTA/EPSILON CHAIN"/>
    <property type="match status" value="1"/>
</dbReference>
<dbReference type="NCBIfam" id="TIGR01216">
    <property type="entry name" value="ATP_synt_epsi"/>
    <property type="match status" value="1"/>
</dbReference>
<dbReference type="GO" id="GO:0005524">
    <property type="term" value="F:ATP binding"/>
    <property type="evidence" value="ECO:0007669"/>
    <property type="project" value="UniProtKB-UniRule"/>
</dbReference>
<dbReference type="STRING" id="1618350.UR67_C0001G0101"/>
<evidence type="ECO:0000256" key="2">
    <source>
        <dbReference type="ARBA" id="ARBA00005712"/>
    </source>
</evidence>
<proteinExistence type="inferred from homology"/>
<dbReference type="InterPro" id="IPR020546">
    <property type="entry name" value="ATP_synth_F1_dsu/esu_N"/>
</dbReference>
<keyword evidence="4 8" id="KW-0406">Ion transport</keyword>
<feature type="domain" description="ATP synthase F1 complex delta/epsilon subunit N-terminal" evidence="10">
    <location>
        <begin position="5"/>
        <end position="82"/>
    </location>
</feature>
<dbReference type="PANTHER" id="PTHR13822:SF10">
    <property type="entry name" value="ATP SYNTHASE EPSILON CHAIN, CHLOROPLASTIC"/>
    <property type="match status" value="1"/>
</dbReference>
<comment type="similarity">
    <text evidence="2 8 9">Belongs to the ATPase epsilon chain family.</text>
</comment>
<evidence type="ECO:0000256" key="4">
    <source>
        <dbReference type="ARBA" id="ARBA00023065"/>
    </source>
</evidence>
<keyword evidence="3 8" id="KW-0813">Transport</keyword>
<accession>A0A0G0ES47</accession>
<evidence type="ECO:0000313" key="11">
    <source>
        <dbReference type="EMBL" id="KKP70192.1"/>
    </source>
</evidence>
<dbReference type="AlphaFoldDB" id="A0A0G0ES47"/>
<evidence type="ECO:0000256" key="6">
    <source>
        <dbReference type="ARBA" id="ARBA00023196"/>
    </source>
</evidence>
<evidence type="ECO:0000259" key="10">
    <source>
        <dbReference type="Pfam" id="PF02823"/>
    </source>
</evidence>
<gene>
    <name evidence="8" type="primary">atpC</name>
    <name evidence="11" type="ORF">UR67_C0001G0101</name>
</gene>
<evidence type="ECO:0000256" key="9">
    <source>
        <dbReference type="RuleBase" id="RU003656"/>
    </source>
</evidence>
<dbReference type="Pfam" id="PF02823">
    <property type="entry name" value="ATP-synt_DE_N"/>
    <property type="match status" value="1"/>
</dbReference>
<dbReference type="SUPFAM" id="SSF46604">
    <property type="entry name" value="Epsilon subunit of F1F0-ATP synthase C-terminal domain"/>
    <property type="match status" value="1"/>
</dbReference>
<keyword evidence="6 8" id="KW-0139">CF(1)</keyword>
<comment type="function">
    <text evidence="8">Produces ATP from ADP in the presence of a proton gradient across the membrane.</text>
</comment>
<comment type="caution">
    <text evidence="11">The sequence shown here is derived from an EMBL/GenBank/DDBJ whole genome shotgun (WGS) entry which is preliminary data.</text>
</comment>
<organism evidence="11 12">
    <name type="scientific">candidate division CPR3 bacterium GW2011_GWF2_35_18</name>
    <dbReference type="NCBI Taxonomy" id="1618350"/>
    <lineage>
        <taxon>Bacteria</taxon>
        <taxon>Bacteria division CPR3</taxon>
    </lineage>
</organism>
<protein>
    <recommendedName>
        <fullName evidence="8">ATP synthase epsilon chain</fullName>
    </recommendedName>
    <alternativeName>
        <fullName evidence="8">ATP synthase F1 sector epsilon subunit</fullName>
    </alternativeName>
    <alternativeName>
        <fullName evidence="8">F-ATPase epsilon subunit</fullName>
    </alternativeName>
</protein>
<evidence type="ECO:0000256" key="3">
    <source>
        <dbReference type="ARBA" id="ARBA00022448"/>
    </source>
</evidence>
<evidence type="ECO:0000256" key="7">
    <source>
        <dbReference type="ARBA" id="ARBA00023310"/>
    </source>
</evidence>
<comment type="subunit">
    <text evidence="8 9">F-type ATPases have 2 components, CF(1) - the catalytic core - and CF(0) - the membrane proton channel. CF(1) has five subunits: alpha(3), beta(3), gamma(1), delta(1), epsilon(1). CF(0) has three main subunits: a, b and c.</text>
</comment>
<evidence type="ECO:0000256" key="1">
    <source>
        <dbReference type="ARBA" id="ARBA00004202"/>
    </source>
</evidence>
<dbReference type="CDD" id="cd12152">
    <property type="entry name" value="F1-ATPase_delta"/>
    <property type="match status" value="1"/>
</dbReference>
<dbReference type="GO" id="GO:0046933">
    <property type="term" value="F:proton-transporting ATP synthase activity, rotational mechanism"/>
    <property type="evidence" value="ECO:0007669"/>
    <property type="project" value="UniProtKB-UniRule"/>
</dbReference>
<keyword evidence="8" id="KW-1003">Cell membrane</keyword>
<dbReference type="EMBL" id="LBQB01000001">
    <property type="protein sequence ID" value="KKP70192.1"/>
    <property type="molecule type" value="Genomic_DNA"/>
</dbReference>
<evidence type="ECO:0000256" key="5">
    <source>
        <dbReference type="ARBA" id="ARBA00023136"/>
    </source>
</evidence>
<comment type="subcellular location">
    <subcellularLocation>
        <location evidence="1 8">Cell membrane</location>
        <topology evidence="1 8">Peripheral membrane protein</topology>
    </subcellularLocation>
</comment>
<dbReference type="SUPFAM" id="SSF51344">
    <property type="entry name" value="Epsilon subunit of F1F0-ATP synthase N-terminal domain"/>
    <property type="match status" value="1"/>
</dbReference>
<name>A0A0G0ES47_UNCC3</name>